<name>A0A6G3MKK1_HENSL</name>
<dbReference type="GO" id="GO:0008270">
    <property type="term" value="F:zinc ion binding"/>
    <property type="evidence" value="ECO:0007669"/>
    <property type="project" value="UniProtKB-KW"/>
</dbReference>
<dbReference type="EMBL" id="GHBP01008697">
    <property type="protein sequence ID" value="NDJ94446.1"/>
    <property type="molecule type" value="Transcribed_RNA"/>
</dbReference>
<dbReference type="Gene3D" id="3.30.160.60">
    <property type="entry name" value="Classic Zinc Finger"/>
    <property type="match status" value="2"/>
</dbReference>
<evidence type="ECO:0000256" key="2">
    <source>
        <dbReference type="ARBA" id="ARBA00022771"/>
    </source>
</evidence>
<evidence type="ECO:0000256" key="1">
    <source>
        <dbReference type="ARBA" id="ARBA00022723"/>
    </source>
</evidence>
<keyword evidence="1" id="KW-0479">Metal-binding</keyword>
<evidence type="ECO:0000259" key="5">
    <source>
        <dbReference type="PROSITE" id="PS50157"/>
    </source>
</evidence>
<evidence type="ECO:0000256" key="3">
    <source>
        <dbReference type="ARBA" id="ARBA00022833"/>
    </source>
</evidence>
<dbReference type="PANTHER" id="PTHR23235">
    <property type="entry name" value="KRUEPPEL-LIKE TRANSCRIPTION FACTOR"/>
    <property type="match status" value="1"/>
</dbReference>
<dbReference type="InterPro" id="IPR013087">
    <property type="entry name" value="Znf_C2H2_type"/>
</dbReference>
<dbReference type="PROSITE" id="PS50157">
    <property type="entry name" value="ZINC_FINGER_C2H2_2"/>
    <property type="match status" value="1"/>
</dbReference>
<evidence type="ECO:0000256" key="4">
    <source>
        <dbReference type="PROSITE-ProRule" id="PRU00042"/>
    </source>
</evidence>
<dbReference type="InterPro" id="IPR036236">
    <property type="entry name" value="Znf_C2H2_sf"/>
</dbReference>
<organism evidence="6">
    <name type="scientific">Henneguya salminicola</name>
    <name type="common">Myxosporean</name>
    <dbReference type="NCBI Taxonomy" id="69463"/>
    <lineage>
        <taxon>Eukaryota</taxon>
        <taxon>Metazoa</taxon>
        <taxon>Cnidaria</taxon>
        <taxon>Myxozoa</taxon>
        <taxon>Myxosporea</taxon>
        <taxon>Bivalvulida</taxon>
        <taxon>Platysporina</taxon>
        <taxon>Myxobolidae</taxon>
        <taxon>Henneguya</taxon>
    </lineage>
</organism>
<dbReference type="SUPFAM" id="SSF57667">
    <property type="entry name" value="beta-beta-alpha zinc fingers"/>
    <property type="match status" value="1"/>
</dbReference>
<proteinExistence type="predicted"/>
<dbReference type="SMART" id="SM00355">
    <property type="entry name" value="ZnF_C2H2"/>
    <property type="match status" value="2"/>
</dbReference>
<dbReference type="AlphaFoldDB" id="A0A6G3MKK1"/>
<sequence>MMNAENLVVSGFFENKNPEGDDKCVGNNLDYFHSNLYTLVPCDILSSEFNNFEFIYENSKLPASNIEEYLDLKTPEDFCIYDSTIAIKDSHFPSNIEGKAFDSPLKYSQKSSIINQNSFSCEFPGCFLQFKTTSDLNRHFQRHLTFGHYNCEVCDHKFQRYDELKRHFFTHTGL</sequence>
<reference evidence="6" key="1">
    <citation type="submission" date="2018-11" db="EMBL/GenBank/DDBJ databases">
        <title>Henneguya salminicola genome and transcriptome.</title>
        <authorList>
            <person name="Yahalomi D."/>
            <person name="Atkinson S.D."/>
            <person name="Neuhof M."/>
            <person name="Chang E.S."/>
            <person name="Philippe H."/>
            <person name="Cartwright P."/>
            <person name="Bartholomew J.L."/>
            <person name="Huchon D."/>
        </authorList>
    </citation>
    <scope>NUCLEOTIDE SEQUENCE</scope>
    <source>
        <strain evidence="6">Hz1</strain>
        <tissue evidence="6">Whole</tissue>
    </source>
</reference>
<feature type="domain" description="C2H2-type" evidence="5">
    <location>
        <begin position="149"/>
        <end position="174"/>
    </location>
</feature>
<evidence type="ECO:0000313" key="6">
    <source>
        <dbReference type="EMBL" id="NDJ94446.1"/>
    </source>
</evidence>
<keyword evidence="2 4" id="KW-0863">Zinc-finger</keyword>
<accession>A0A6G3MKK1</accession>
<protein>
    <submittedName>
        <fullName evidence="6">Krueppel-like factor 15 (Trinotate prediction)</fullName>
    </submittedName>
</protein>
<keyword evidence="3" id="KW-0862">Zinc</keyword>
<dbReference type="PROSITE" id="PS00028">
    <property type="entry name" value="ZINC_FINGER_C2H2_1"/>
    <property type="match status" value="2"/>
</dbReference>